<dbReference type="PROSITE" id="PS50932">
    <property type="entry name" value="HTH_LACI_2"/>
    <property type="match status" value="1"/>
</dbReference>
<dbReference type="InterPro" id="IPR046335">
    <property type="entry name" value="LacI/GalR-like_sensor"/>
</dbReference>
<dbReference type="Pfam" id="PF13377">
    <property type="entry name" value="Peripla_BP_3"/>
    <property type="match status" value="1"/>
</dbReference>
<evidence type="ECO:0000313" key="5">
    <source>
        <dbReference type="EMBL" id="GIG88001.1"/>
    </source>
</evidence>
<keyword evidence="3" id="KW-0804">Transcription</keyword>
<organism evidence="5 6">
    <name type="scientific">Plantactinospora endophytica</name>
    <dbReference type="NCBI Taxonomy" id="673535"/>
    <lineage>
        <taxon>Bacteria</taxon>
        <taxon>Bacillati</taxon>
        <taxon>Actinomycetota</taxon>
        <taxon>Actinomycetes</taxon>
        <taxon>Micromonosporales</taxon>
        <taxon>Micromonosporaceae</taxon>
        <taxon>Plantactinospora</taxon>
    </lineage>
</organism>
<dbReference type="InterPro" id="IPR028082">
    <property type="entry name" value="Peripla_BP_I"/>
</dbReference>
<evidence type="ECO:0000256" key="1">
    <source>
        <dbReference type="ARBA" id="ARBA00023015"/>
    </source>
</evidence>
<dbReference type="InterPro" id="IPR010982">
    <property type="entry name" value="Lambda_DNA-bd_dom_sf"/>
</dbReference>
<dbReference type="PANTHER" id="PTHR30146:SF138">
    <property type="entry name" value="TRANSCRIPTIONAL REGULATORY PROTEIN"/>
    <property type="match status" value="1"/>
</dbReference>
<dbReference type="SUPFAM" id="SSF53822">
    <property type="entry name" value="Periplasmic binding protein-like I"/>
    <property type="match status" value="1"/>
</dbReference>
<proteinExistence type="predicted"/>
<dbReference type="RefSeq" id="WP_203866525.1">
    <property type="nucleotide sequence ID" value="NZ_BONW01000013.1"/>
</dbReference>
<reference evidence="5 6" key="1">
    <citation type="submission" date="2021-01" db="EMBL/GenBank/DDBJ databases">
        <title>Whole genome shotgun sequence of Plantactinospora endophytica NBRC 110450.</title>
        <authorList>
            <person name="Komaki H."/>
            <person name="Tamura T."/>
        </authorList>
    </citation>
    <scope>NUCLEOTIDE SEQUENCE [LARGE SCALE GENOMIC DNA]</scope>
    <source>
        <strain evidence="5 6">NBRC 110450</strain>
    </source>
</reference>
<dbReference type="SUPFAM" id="SSF47413">
    <property type="entry name" value="lambda repressor-like DNA-binding domains"/>
    <property type="match status" value="1"/>
</dbReference>
<evidence type="ECO:0000259" key="4">
    <source>
        <dbReference type="PROSITE" id="PS50932"/>
    </source>
</evidence>
<feature type="domain" description="HTH lacI-type" evidence="4">
    <location>
        <begin position="4"/>
        <end position="58"/>
    </location>
</feature>
<name>A0ABQ4E005_9ACTN</name>
<accession>A0ABQ4E005</accession>
<protein>
    <submittedName>
        <fullName evidence="5">LacI family transcriptional regulator</fullName>
    </submittedName>
</protein>
<dbReference type="Gene3D" id="1.10.260.40">
    <property type="entry name" value="lambda repressor-like DNA-binding domains"/>
    <property type="match status" value="1"/>
</dbReference>
<dbReference type="CDD" id="cd06267">
    <property type="entry name" value="PBP1_LacI_sugar_binding-like"/>
    <property type="match status" value="1"/>
</dbReference>
<dbReference type="EMBL" id="BONW01000013">
    <property type="protein sequence ID" value="GIG88001.1"/>
    <property type="molecule type" value="Genomic_DNA"/>
</dbReference>
<sequence length="331" mass="34640">MPRPRIADVAEIAGVSPTTVSHALSGRRPVSAEARERVQAAVKELNYRANQLAVSLRTQRTQTVAFVMSDITNPFYPMVARGVQDAISDAGYQVVVCSTDGDAAREAAFITDMVSRAVDGLIIDLFRTPAEALGGLLGPHTPVVMLGPMKAPPIADRVHGDDRVSVAEATRHLLRQGRTRIAFVGATGIGPAAGRLGGYEDALLGAGLALDPKLVIRSDYTRRGARAAVAAALADDPTLDAIVCVNDLAAIGAIDALQAAGRTVPDDVAVTGFDDIDAAALVRPALTTIDNRAYEKGTVCGRLLLQRITGELDGPVRDIVVPGALVVRESA</sequence>
<dbReference type="Proteomes" id="UP000646749">
    <property type="component" value="Unassembled WGS sequence"/>
</dbReference>
<gene>
    <name evidence="5" type="primary">purR8</name>
    <name evidence="5" type="ORF">Pen02_29370</name>
</gene>
<dbReference type="PROSITE" id="PS00356">
    <property type="entry name" value="HTH_LACI_1"/>
    <property type="match status" value="1"/>
</dbReference>
<dbReference type="PANTHER" id="PTHR30146">
    <property type="entry name" value="LACI-RELATED TRANSCRIPTIONAL REPRESSOR"/>
    <property type="match status" value="1"/>
</dbReference>
<dbReference type="Pfam" id="PF00356">
    <property type="entry name" value="LacI"/>
    <property type="match status" value="1"/>
</dbReference>
<keyword evidence="2" id="KW-0238">DNA-binding</keyword>
<evidence type="ECO:0000256" key="3">
    <source>
        <dbReference type="ARBA" id="ARBA00023163"/>
    </source>
</evidence>
<dbReference type="InterPro" id="IPR000843">
    <property type="entry name" value="HTH_LacI"/>
</dbReference>
<evidence type="ECO:0000313" key="6">
    <source>
        <dbReference type="Proteomes" id="UP000646749"/>
    </source>
</evidence>
<keyword evidence="1" id="KW-0805">Transcription regulation</keyword>
<dbReference type="CDD" id="cd01392">
    <property type="entry name" value="HTH_LacI"/>
    <property type="match status" value="1"/>
</dbReference>
<comment type="caution">
    <text evidence="5">The sequence shown here is derived from an EMBL/GenBank/DDBJ whole genome shotgun (WGS) entry which is preliminary data.</text>
</comment>
<keyword evidence="6" id="KW-1185">Reference proteome</keyword>
<evidence type="ECO:0000256" key="2">
    <source>
        <dbReference type="ARBA" id="ARBA00023125"/>
    </source>
</evidence>
<dbReference type="SMART" id="SM00354">
    <property type="entry name" value="HTH_LACI"/>
    <property type="match status" value="1"/>
</dbReference>
<dbReference type="Gene3D" id="3.40.50.2300">
    <property type="match status" value="2"/>
</dbReference>